<keyword evidence="2" id="KW-1185">Reference proteome</keyword>
<dbReference type="Pfam" id="PF14107">
    <property type="entry name" value="DUF4280"/>
    <property type="match status" value="1"/>
</dbReference>
<dbReference type="EMBL" id="CP113524">
    <property type="protein sequence ID" value="WAJ24235.1"/>
    <property type="molecule type" value="Genomic_DNA"/>
</dbReference>
<name>A0ABY7AD26_9FIRM</name>
<dbReference type="Proteomes" id="UP001163115">
    <property type="component" value="Chromosome"/>
</dbReference>
<reference evidence="1" key="1">
    <citation type="submission" date="2022-11" db="EMBL/GenBank/DDBJ databases">
        <title>Lacrimispora xylanolytica sy1, complete genome.</title>
        <authorList>
            <person name="Choi S."/>
        </authorList>
    </citation>
    <scope>NUCLEOTIDE SEQUENCE</scope>
    <source>
        <strain evidence="1">Sy1</strain>
    </source>
</reference>
<gene>
    <name evidence="1" type="ORF">OW255_01565</name>
</gene>
<dbReference type="RefSeq" id="WP_268115413.1">
    <property type="nucleotide sequence ID" value="NZ_CP113524.1"/>
</dbReference>
<protein>
    <submittedName>
        <fullName evidence="1">DUF4280 domain-containing protein</fullName>
    </submittedName>
</protein>
<organism evidence="1 2">
    <name type="scientific">Lacrimispora xylanolytica</name>
    <dbReference type="NCBI Taxonomy" id="29375"/>
    <lineage>
        <taxon>Bacteria</taxon>
        <taxon>Bacillati</taxon>
        <taxon>Bacillota</taxon>
        <taxon>Clostridia</taxon>
        <taxon>Lachnospirales</taxon>
        <taxon>Lachnospiraceae</taxon>
        <taxon>Lacrimispora</taxon>
    </lineage>
</organism>
<evidence type="ECO:0000313" key="1">
    <source>
        <dbReference type="EMBL" id="WAJ24235.1"/>
    </source>
</evidence>
<sequence>MSERIQVYDGFCLTCTMGSGQSFISVPVSHGVCISGRNQATVMDCEAGVHISPFGTCRKTDPQKPCSPVILTPWLIDDKKYTINGEPVLFTTSILSCARGGIIRIDGKP</sequence>
<evidence type="ECO:0000313" key="2">
    <source>
        <dbReference type="Proteomes" id="UP001163115"/>
    </source>
</evidence>
<dbReference type="InterPro" id="IPR025460">
    <property type="entry name" value="DUF4280"/>
</dbReference>
<accession>A0ABY7AD26</accession>
<proteinExistence type="predicted"/>